<keyword evidence="3" id="KW-1185">Reference proteome</keyword>
<reference evidence="2 3" key="1">
    <citation type="submission" date="2015-08" db="EMBL/GenBank/DDBJ databases">
        <title>Complete genome sequence of Sulfurifustis variabilis.</title>
        <authorList>
            <person name="Miura A."/>
            <person name="Kojima H."/>
            <person name="Fukui M."/>
        </authorList>
    </citation>
    <scope>NUCLEOTIDE SEQUENCE [LARGE SCALE GENOMIC DNA]</scope>
    <source>
        <strain evidence="3">skN76</strain>
    </source>
</reference>
<dbReference type="Pfam" id="PF03203">
    <property type="entry name" value="MerC"/>
    <property type="match status" value="1"/>
</dbReference>
<accession>A0A1B4VG38</accession>
<evidence type="ECO:0000313" key="2">
    <source>
        <dbReference type="EMBL" id="BAU49747.1"/>
    </source>
</evidence>
<dbReference type="InterPro" id="IPR004891">
    <property type="entry name" value="Mercury-R_MerC"/>
</dbReference>
<evidence type="ECO:0008006" key="4">
    <source>
        <dbReference type="Google" id="ProtNLM"/>
    </source>
</evidence>
<gene>
    <name evidence="2" type="ORF">SVA_3199</name>
</gene>
<protein>
    <recommendedName>
        <fullName evidence="4">MerC mercury resistance protein</fullName>
    </recommendedName>
</protein>
<evidence type="ECO:0000313" key="3">
    <source>
        <dbReference type="Proteomes" id="UP000218899"/>
    </source>
</evidence>
<feature type="transmembrane region" description="Helical" evidence="1">
    <location>
        <begin position="21"/>
        <end position="45"/>
    </location>
</feature>
<feature type="transmembrane region" description="Helical" evidence="1">
    <location>
        <begin position="51"/>
        <end position="69"/>
    </location>
</feature>
<name>A0A1B4VG38_9GAMM</name>
<keyword evidence="1" id="KW-1133">Transmembrane helix</keyword>
<dbReference type="GO" id="GO:0015097">
    <property type="term" value="F:mercury ion transmembrane transporter activity"/>
    <property type="evidence" value="ECO:0007669"/>
    <property type="project" value="InterPro"/>
</dbReference>
<dbReference type="RefSeq" id="WP_096462113.1">
    <property type="nucleotide sequence ID" value="NZ_AP014936.1"/>
</dbReference>
<feature type="transmembrane region" description="Helical" evidence="1">
    <location>
        <begin position="76"/>
        <end position="94"/>
    </location>
</feature>
<dbReference type="GO" id="GO:0016020">
    <property type="term" value="C:membrane"/>
    <property type="evidence" value="ECO:0007669"/>
    <property type="project" value="InterPro"/>
</dbReference>
<proteinExistence type="predicted"/>
<dbReference type="EMBL" id="AP014936">
    <property type="protein sequence ID" value="BAU49747.1"/>
    <property type="molecule type" value="Genomic_DNA"/>
</dbReference>
<dbReference type="Proteomes" id="UP000218899">
    <property type="component" value="Chromosome"/>
</dbReference>
<keyword evidence="1" id="KW-0472">Membrane</keyword>
<organism evidence="2 3">
    <name type="scientific">Sulfurifustis variabilis</name>
    <dbReference type="NCBI Taxonomy" id="1675686"/>
    <lineage>
        <taxon>Bacteria</taxon>
        <taxon>Pseudomonadati</taxon>
        <taxon>Pseudomonadota</taxon>
        <taxon>Gammaproteobacteria</taxon>
        <taxon>Acidiferrobacterales</taxon>
        <taxon>Acidiferrobacteraceae</taxon>
        <taxon>Sulfurifustis</taxon>
    </lineage>
</organism>
<evidence type="ECO:0000256" key="1">
    <source>
        <dbReference type="SAM" id="Phobius"/>
    </source>
</evidence>
<dbReference type="OrthoDB" id="34373at2"/>
<dbReference type="KEGG" id="sva:SVA_3199"/>
<keyword evidence="1" id="KW-0812">Transmembrane</keyword>
<feature type="transmembrane region" description="Helical" evidence="1">
    <location>
        <begin position="106"/>
        <end position="125"/>
    </location>
</feature>
<sequence>MTFATRLLTSRPVWDRAGLTASTLCVAHCVATPFVAAVLPIIAAMEGATHAVLALAVLSFSLLAFVPGFRKHRRSPVLGLGSAGVALIWLPVVLPESMSSESLETIATVSGGIAMVVAHLVNLYFCRTCRVCAESAC</sequence>
<dbReference type="AlphaFoldDB" id="A0A1B4VG38"/>